<dbReference type="InterPro" id="IPR000601">
    <property type="entry name" value="PKD_dom"/>
</dbReference>
<feature type="chain" id="PRO_5011553966" evidence="6">
    <location>
        <begin position="31"/>
        <end position="1625"/>
    </location>
</feature>
<evidence type="ECO:0000256" key="3">
    <source>
        <dbReference type="ARBA" id="ARBA00022737"/>
    </source>
</evidence>
<feature type="domain" description="PKD" evidence="7">
    <location>
        <begin position="51"/>
        <end position="109"/>
    </location>
</feature>
<dbReference type="GO" id="GO:0006816">
    <property type="term" value="P:calcium ion transport"/>
    <property type="evidence" value="ECO:0007669"/>
    <property type="project" value="TreeGrafter"/>
</dbReference>
<dbReference type="NCBIfam" id="TIGR04131">
    <property type="entry name" value="Bac_Flav_CTERM"/>
    <property type="match status" value="1"/>
</dbReference>
<dbReference type="CDD" id="cd00146">
    <property type="entry name" value="PKD"/>
    <property type="match status" value="11"/>
</dbReference>
<name>A0A1H7ZIW1_9BACT</name>
<dbReference type="GO" id="GO:0005886">
    <property type="term" value="C:plasma membrane"/>
    <property type="evidence" value="ECO:0007669"/>
    <property type="project" value="TreeGrafter"/>
</dbReference>
<sequence length="1625" mass="175343">MSLNTQATRSVAFTYALLFVMLLLNVVAHAQVKADFTPGKTSDCESLITKFTDNSTGNPVSWQWNLGNGFTSTQQSPSASYTAPGNYKVTLTVKDAAGNTSTTEKTVTVWDKPKPDFTASPAKGCIPFDVTFTDRSDPVNGTIATYSWDFGDGATGSGSSPVHTYNNVLSPVVSLTITNSNGCTASKQISNIVDAGATLTANFNVSDKFLCTAPGALTVTNTSTGPGTLTYKWDFGDGGTASGAAPGPHNYTAKGVYKVTLTVTSDKGCTATKTSEDINVANFKTDFQLPASICENSNTTFNVANSPQANNVTWSVDKGSIYSYGASSANYYPNGAGTVKVTMTADYGKCQETVTKDFVVKPAPVADFETGQQAICDVPATVQLTDKSQGATSWSWDFGNGQSSSQQNPSVTYRNLGYFYIRLTAGNASGCSSSTERYIYVQKPEIYAYASVSEGCEGLTPVFNSSVSTGDAIASYEWDFGDGSSKSTDATPSHTYNKEGTYQVTLSYTTTNGCKGTVGLHAMNTIRVYKKPTPDFSSPEAPQICGNNWVHFNGTTDVGNSWTWDFGDYDYGYAQFTAHSYKEPGTYTVKLTVSNNGCSESVTKTAYIKAVNPFPRFTMQGIDCDHRTEVSFDEQSLGSVTSWKWSWGDGKENAYTTKTSPVKHKYDGSGAYLVKLTITDGTCTSSDSMNISVIAPSPITITSDKTTLCSNETLKTSVTSIDRSIYNSYFTWFSSDGTPGDWYNYNYQSATFTNLKPGKDTIRFVAYNLKGCQDTSNGVVVDVHGPLAAFLSPDVLECRGTELTFTDQTDVSKGKPIKTWNWDFGDGNPAKIFTAPPFKYTYNKSGYYNPRLTVTDEDGCASSAVGSYLQVNGPNADFVPSAALIPPGGDVWFYNYTTETGGYATYQWDFGDNTSSTDNSPYKNYPDKGVYTVKLLAKDDNGCMDSAQKQIKVSSVSAGFTVTTEFVNNSGCPPVIARFTNTSVNYSSTYWDFGDGSFATISNPSHTYTYAGKYKVKLKVVGDADTEDEYEQEVEVKGPYATIATSSNGGCLTKEIEFKVSAQAAVNFAWDFTDGIVMETTDSIIKHTFKDPGIYKPRLILSDQAGCKGTAFLQDPIVIDKLDVQLESVPAFVCDEGWITFAPKFNSYSIDELHQDAKYQWTYEAGLPAENDTTATPRFYLDKIQGYNFSLTTTTAFGCTQKVNKTVYAYPKPVAAIAGPLQACQDMPVSFSGTVSKVNDVSWKWDFANGNTGNVQQPANQAYNKTGPAEVLLTVTSQDGCSDTVRHNINILPEPVINAAAASEVICLGNSTTLSAGGGITYEWSPALDLSNPQAADPVAAPKVSTTYQVAVTDANGCSNTDEVSIRVAQPFTIQATPDTVMCLGHVLPLRVWGADHYVWKGVGLDDADSPYPHATIKALGSYTYEVTGYDADGCFTHDTSLTVSVHPSPTINAGLDRTGMAGVPVTLSGQGSSDITKWSWTPPEYLDCATCATPVALPNLTTNYTVEVENRYGCKATDDVLVKVTCDKGAVFLPTAITPNGDGNNEWFYPKGRGIKEVAWMRIYDRWGSLVFEKTHFQINNATAGWNGIWKGRVAPIGSYIYAIETVCGDGTTFLFRGAVTVVR</sequence>
<dbReference type="InterPro" id="IPR022409">
    <property type="entry name" value="PKD/Chitinase_dom"/>
</dbReference>
<feature type="domain" description="PKD" evidence="7">
    <location>
        <begin position="809"/>
        <end position="864"/>
    </location>
</feature>
<dbReference type="EMBL" id="FOBB01000005">
    <property type="protein sequence ID" value="SEM58213.1"/>
    <property type="molecule type" value="Genomic_DNA"/>
</dbReference>
<dbReference type="STRING" id="573321.SAMN04488505_105102"/>
<feature type="domain" description="PKD" evidence="7">
    <location>
        <begin position="1212"/>
        <end position="1291"/>
    </location>
</feature>
<evidence type="ECO:0000313" key="9">
    <source>
        <dbReference type="Proteomes" id="UP000198984"/>
    </source>
</evidence>
<feature type="domain" description="PKD" evidence="7">
    <location>
        <begin position="561"/>
        <end position="608"/>
    </location>
</feature>
<dbReference type="InterPro" id="IPR013783">
    <property type="entry name" value="Ig-like_fold"/>
</dbReference>
<feature type="domain" description="PKD" evidence="7">
    <location>
        <begin position="113"/>
        <end position="198"/>
    </location>
</feature>
<evidence type="ECO:0000256" key="4">
    <source>
        <dbReference type="ARBA" id="ARBA00022989"/>
    </source>
</evidence>
<keyword evidence="6" id="KW-0732">Signal</keyword>
<dbReference type="PANTHER" id="PTHR46730">
    <property type="entry name" value="POLYCYSTIN-1"/>
    <property type="match status" value="1"/>
</dbReference>
<feature type="domain" description="PKD" evidence="7">
    <location>
        <begin position="991"/>
        <end position="1036"/>
    </location>
</feature>
<evidence type="ECO:0000313" key="8">
    <source>
        <dbReference type="EMBL" id="SEM58213.1"/>
    </source>
</evidence>
<feature type="domain" description="PKD" evidence="7">
    <location>
        <begin position="629"/>
        <end position="700"/>
    </location>
</feature>
<protein>
    <submittedName>
        <fullName evidence="8">Gliding motility-associated C-terminal domain-containing protein</fullName>
    </submittedName>
</protein>
<feature type="domain" description="PKD" evidence="7">
    <location>
        <begin position="1066"/>
        <end position="1106"/>
    </location>
</feature>
<dbReference type="RefSeq" id="WP_238386631.1">
    <property type="nucleotide sequence ID" value="NZ_FOBB01000005.1"/>
</dbReference>
<keyword evidence="4" id="KW-1133">Transmembrane helix</keyword>
<keyword evidence="5" id="KW-0472">Membrane</keyword>
<dbReference type="Proteomes" id="UP000198984">
    <property type="component" value="Unassembled WGS sequence"/>
</dbReference>
<feature type="signal peptide" evidence="6">
    <location>
        <begin position="1"/>
        <end position="30"/>
    </location>
</feature>
<dbReference type="Gene3D" id="2.60.40.10">
    <property type="entry name" value="Immunoglobulins"/>
    <property type="match status" value="13"/>
</dbReference>
<comment type="subcellular location">
    <subcellularLocation>
        <location evidence="1">Membrane</location>
        <topology evidence="1">Multi-pass membrane protein</topology>
    </subcellularLocation>
</comment>
<evidence type="ECO:0000256" key="1">
    <source>
        <dbReference type="ARBA" id="ARBA00004141"/>
    </source>
</evidence>
<proteinExistence type="predicted"/>
<dbReference type="GO" id="GO:0005261">
    <property type="term" value="F:monoatomic cation channel activity"/>
    <property type="evidence" value="ECO:0007669"/>
    <property type="project" value="TreeGrafter"/>
</dbReference>
<dbReference type="InterPro" id="IPR026341">
    <property type="entry name" value="T9SS_type_B"/>
</dbReference>
<dbReference type="Pfam" id="PF13585">
    <property type="entry name" value="CHU_C"/>
    <property type="match status" value="1"/>
</dbReference>
<dbReference type="PANTHER" id="PTHR46730:SF4">
    <property type="entry name" value="POLYCYSTIC KIDNEY DISEASE PROTEIN 1-LIKE 1"/>
    <property type="match status" value="1"/>
</dbReference>
<reference evidence="8 9" key="1">
    <citation type="submission" date="2016-10" db="EMBL/GenBank/DDBJ databases">
        <authorList>
            <person name="de Groot N.N."/>
        </authorList>
    </citation>
    <scope>NUCLEOTIDE SEQUENCE [LARGE SCALE GENOMIC DNA]</scope>
    <source>
        <strain evidence="8 9">DSM 21039</strain>
    </source>
</reference>
<organism evidence="8 9">
    <name type="scientific">Chitinophaga rupis</name>
    <dbReference type="NCBI Taxonomy" id="573321"/>
    <lineage>
        <taxon>Bacteria</taxon>
        <taxon>Pseudomonadati</taxon>
        <taxon>Bacteroidota</taxon>
        <taxon>Chitinophagia</taxon>
        <taxon>Chitinophagales</taxon>
        <taxon>Chitinophagaceae</taxon>
        <taxon>Chitinophaga</taxon>
    </lineage>
</organism>
<dbReference type="SMART" id="SM00089">
    <property type="entry name" value="PKD"/>
    <property type="match status" value="13"/>
</dbReference>
<keyword evidence="9" id="KW-1185">Reference proteome</keyword>
<dbReference type="InterPro" id="IPR035986">
    <property type="entry name" value="PKD_dom_sf"/>
</dbReference>
<feature type="domain" description="PKD" evidence="7">
    <location>
        <begin position="217"/>
        <end position="274"/>
    </location>
</feature>
<evidence type="ECO:0000259" key="7">
    <source>
        <dbReference type="PROSITE" id="PS50093"/>
    </source>
</evidence>
<evidence type="ECO:0000256" key="5">
    <source>
        <dbReference type="ARBA" id="ARBA00023136"/>
    </source>
</evidence>
<feature type="domain" description="PKD" evidence="7">
    <location>
        <begin position="465"/>
        <end position="513"/>
    </location>
</feature>
<gene>
    <name evidence="8" type="ORF">SAMN04488505_105102</name>
</gene>
<dbReference type="SUPFAM" id="SSF49299">
    <property type="entry name" value="PKD domain"/>
    <property type="match status" value="12"/>
</dbReference>
<feature type="domain" description="PKD" evidence="7">
    <location>
        <begin position="392"/>
        <end position="442"/>
    </location>
</feature>
<accession>A0A1H7ZIW1</accession>
<evidence type="ECO:0000256" key="6">
    <source>
        <dbReference type="SAM" id="SignalP"/>
    </source>
</evidence>
<keyword evidence="2" id="KW-0812">Transmembrane</keyword>
<evidence type="ECO:0000256" key="2">
    <source>
        <dbReference type="ARBA" id="ARBA00022692"/>
    </source>
</evidence>
<keyword evidence="3" id="KW-0677">Repeat</keyword>
<feature type="domain" description="PKD" evidence="7">
    <location>
        <begin position="898"/>
        <end position="960"/>
    </location>
</feature>
<dbReference type="PROSITE" id="PS50093">
    <property type="entry name" value="PKD"/>
    <property type="match status" value="12"/>
</dbReference>
<dbReference type="Pfam" id="PF18911">
    <property type="entry name" value="PKD_4"/>
    <property type="match status" value="12"/>
</dbReference>